<dbReference type="EMBL" id="JBJHQH010000003">
    <property type="protein sequence ID" value="MFK9090935.1"/>
    <property type="molecule type" value="Genomic_DNA"/>
</dbReference>
<organism evidence="8 9">
    <name type="scientific">Bacillus salipaludis</name>
    <dbReference type="NCBI Taxonomy" id="2547811"/>
    <lineage>
        <taxon>Bacteria</taxon>
        <taxon>Bacillati</taxon>
        <taxon>Bacillota</taxon>
        <taxon>Bacilli</taxon>
        <taxon>Bacillales</taxon>
        <taxon>Bacillaceae</taxon>
        <taxon>Bacillus</taxon>
    </lineage>
</organism>
<evidence type="ECO:0000259" key="7">
    <source>
        <dbReference type="PROSITE" id="PS50850"/>
    </source>
</evidence>
<gene>
    <name evidence="8" type="ORF">ACJEBI_05515</name>
</gene>
<comment type="subcellular location">
    <subcellularLocation>
        <location evidence="1">Cell membrane</location>
        <topology evidence="1">Multi-pass membrane protein</topology>
    </subcellularLocation>
</comment>
<evidence type="ECO:0000256" key="2">
    <source>
        <dbReference type="ARBA" id="ARBA00022448"/>
    </source>
</evidence>
<dbReference type="CDD" id="cd17321">
    <property type="entry name" value="MFS_MMR_MDR_like"/>
    <property type="match status" value="1"/>
</dbReference>
<feature type="transmembrane region" description="Helical" evidence="6">
    <location>
        <begin position="315"/>
        <end position="333"/>
    </location>
</feature>
<dbReference type="InterPro" id="IPR036259">
    <property type="entry name" value="MFS_trans_sf"/>
</dbReference>
<keyword evidence="2" id="KW-0813">Transport</keyword>
<name>A0ABW8RBU1_9BACI</name>
<feature type="domain" description="Major facilitator superfamily (MFS) profile" evidence="7">
    <location>
        <begin position="22"/>
        <end position="476"/>
    </location>
</feature>
<feature type="transmembrane region" description="Helical" evidence="6">
    <location>
        <begin position="236"/>
        <end position="258"/>
    </location>
</feature>
<dbReference type="PRINTS" id="PR01036">
    <property type="entry name" value="TCRTETB"/>
</dbReference>
<proteinExistence type="predicted"/>
<dbReference type="PANTHER" id="PTHR42718:SF9">
    <property type="entry name" value="MAJOR FACILITATOR SUPERFAMILY MULTIDRUG TRANSPORTER MFSC"/>
    <property type="match status" value="1"/>
</dbReference>
<feature type="transmembrane region" description="Helical" evidence="6">
    <location>
        <begin position="121"/>
        <end position="138"/>
    </location>
</feature>
<sequence>MKMNIKSKEINQSQKEVSTKLLMMVLSLSVIVAAITVDLVNPVLPLISKDLEASKAQVSWVVSGIALVLAIGVPIYGRMTDFFELRIMFSFAILTLVIGSLICALAPNLPLLVLGRMVQGAGMSAIPVLSVVAIAKVFPEGKRGGALGLIAGCIGIGTAAGPIFGGLVGQLLGWQSLFWFTFLLSIFIVLGALYALPIIKPTLEDESHRSFDFIGGILLGLTVGLLLFGITQGETLGFSSFSSLGSLIGSLLALLGFIWRIVTAENPFIPPALFKNKYYVNSVIVAFFSMFAYFAVLVFVPLLVVEVNGLSPGEAGMILLSGGAAVAILSPFVGRISDRLGAKRLIITGLTIMGISTLFLSTFASGASPILVSAGVLGIGIAFAFINSSANNAAVSSLGKEQVGVGMGIFQGALYLGAGTGAGIVGAILSARREADNSINPLYVLDAVSYSDAFLAATIAVVIALVSGFGLRSDDQK</sequence>
<feature type="transmembrane region" description="Helical" evidence="6">
    <location>
        <begin position="345"/>
        <end position="364"/>
    </location>
</feature>
<evidence type="ECO:0000256" key="6">
    <source>
        <dbReference type="SAM" id="Phobius"/>
    </source>
</evidence>
<protein>
    <submittedName>
        <fullName evidence="8">MFS transporter</fullName>
    </submittedName>
</protein>
<dbReference type="RefSeq" id="WP_406579619.1">
    <property type="nucleotide sequence ID" value="NZ_JBJHQH010000003.1"/>
</dbReference>
<keyword evidence="4 6" id="KW-1133">Transmembrane helix</keyword>
<dbReference type="PANTHER" id="PTHR42718">
    <property type="entry name" value="MAJOR FACILITATOR SUPERFAMILY MULTIDRUG TRANSPORTER MFSC"/>
    <property type="match status" value="1"/>
</dbReference>
<evidence type="ECO:0000256" key="1">
    <source>
        <dbReference type="ARBA" id="ARBA00004651"/>
    </source>
</evidence>
<feature type="transmembrane region" description="Helical" evidence="6">
    <location>
        <begin position="409"/>
        <end position="430"/>
    </location>
</feature>
<feature type="transmembrane region" description="Helical" evidence="6">
    <location>
        <begin position="60"/>
        <end position="77"/>
    </location>
</feature>
<dbReference type="Gene3D" id="1.20.1720.10">
    <property type="entry name" value="Multidrug resistance protein D"/>
    <property type="match status" value="1"/>
</dbReference>
<feature type="transmembrane region" description="Helical" evidence="6">
    <location>
        <begin position="278"/>
        <end position="303"/>
    </location>
</feature>
<feature type="transmembrane region" description="Helical" evidence="6">
    <location>
        <begin position="370"/>
        <end position="388"/>
    </location>
</feature>
<feature type="transmembrane region" description="Helical" evidence="6">
    <location>
        <begin position="177"/>
        <end position="199"/>
    </location>
</feature>
<feature type="transmembrane region" description="Helical" evidence="6">
    <location>
        <begin position="211"/>
        <end position="230"/>
    </location>
</feature>
<evidence type="ECO:0000256" key="4">
    <source>
        <dbReference type="ARBA" id="ARBA00022989"/>
    </source>
</evidence>
<reference evidence="8 9" key="1">
    <citation type="submission" date="2024-11" db="EMBL/GenBank/DDBJ databases">
        <authorList>
            <person name="Lucas J.A."/>
        </authorList>
    </citation>
    <scope>NUCLEOTIDE SEQUENCE [LARGE SCALE GENOMIC DNA]</scope>
    <source>
        <strain evidence="8 9">Z 5.4</strain>
    </source>
</reference>
<feature type="transmembrane region" description="Helical" evidence="6">
    <location>
        <begin position="89"/>
        <end position="109"/>
    </location>
</feature>
<dbReference type="SUPFAM" id="SSF103473">
    <property type="entry name" value="MFS general substrate transporter"/>
    <property type="match status" value="1"/>
</dbReference>
<dbReference type="PROSITE" id="PS50850">
    <property type="entry name" value="MFS"/>
    <property type="match status" value="1"/>
</dbReference>
<dbReference type="Pfam" id="PF07690">
    <property type="entry name" value="MFS_1"/>
    <property type="match status" value="2"/>
</dbReference>
<keyword evidence="3 6" id="KW-0812">Transmembrane</keyword>
<dbReference type="Proteomes" id="UP001623041">
    <property type="component" value="Unassembled WGS sequence"/>
</dbReference>
<comment type="caution">
    <text evidence="8">The sequence shown here is derived from an EMBL/GenBank/DDBJ whole genome shotgun (WGS) entry which is preliminary data.</text>
</comment>
<dbReference type="InterPro" id="IPR020846">
    <property type="entry name" value="MFS_dom"/>
</dbReference>
<evidence type="ECO:0000313" key="9">
    <source>
        <dbReference type="Proteomes" id="UP001623041"/>
    </source>
</evidence>
<evidence type="ECO:0000313" key="8">
    <source>
        <dbReference type="EMBL" id="MFK9090935.1"/>
    </source>
</evidence>
<evidence type="ECO:0000256" key="3">
    <source>
        <dbReference type="ARBA" id="ARBA00022692"/>
    </source>
</evidence>
<feature type="transmembrane region" description="Helical" evidence="6">
    <location>
        <begin position="21"/>
        <end position="40"/>
    </location>
</feature>
<dbReference type="Gene3D" id="1.20.1250.20">
    <property type="entry name" value="MFS general substrate transporter like domains"/>
    <property type="match status" value="1"/>
</dbReference>
<evidence type="ECO:0000256" key="5">
    <source>
        <dbReference type="ARBA" id="ARBA00023136"/>
    </source>
</evidence>
<keyword evidence="5 6" id="KW-0472">Membrane</keyword>
<accession>A0ABW8RBU1</accession>
<keyword evidence="9" id="KW-1185">Reference proteome</keyword>
<feature type="transmembrane region" description="Helical" evidence="6">
    <location>
        <begin position="145"/>
        <end position="165"/>
    </location>
</feature>
<feature type="transmembrane region" description="Helical" evidence="6">
    <location>
        <begin position="450"/>
        <end position="471"/>
    </location>
</feature>
<dbReference type="InterPro" id="IPR011701">
    <property type="entry name" value="MFS"/>
</dbReference>